<evidence type="ECO:0000313" key="2">
    <source>
        <dbReference type="Proteomes" id="UP000265520"/>
    </source>
</evidence>
<evidence type="ECO:0000313" key="1">
    <source>
        <dbReference type="EMBL" id="MCI85523.1"/>
    </source>
</evidence>
<dbReference type="Proteomes" id="UP000265520">
    <property type="component" value="Unassembled WGS sequence"/>
</dbReference>
<sequence length="27" mass="2644">MAALASFAALSLFLKVLSGSGSQSISS</sequence>
<proteinExistence type="predicted"/>
<dbReference type="EMBL" id="LXQA011117571">
    <property type="protein sequence ID" value="MCI85523.1"/>
    <property type="molecule type" value="Genomic_DNA"/>
</dbReference>
<feature type="non-terminal residue" evidence="1">
    <location>
        <position position="27"/>
    </location>
</feature>
<comment type="caution">
    <text evidence="1">The sequence shown here is derived from an EMBL/GenBank/DDBJ whole genome shotgun (WGS) entry which is preliminary data.</text>
</comment>
<protein>
    <submittedName>
        <fullName evidence="1">Uncharacterized protein</fullName>
    </submittedName>
</protein>
<dbReference type="AlphaFoldDB" id="A0A392VDK9"/>
<keyword evidence="2" id="KW-1185">Reference proteome</keyword>
<organism evidence="1 2">
    <name type="scientific">Trifolium medium</name>
    <dbReference type="NCBI Taxonomy" id="97028"/>
    <lineage>
        <taxon>Eukaryota</taxon>
        <taxon>Viridiplantae</taxon>
        <taxon>Streptophyta</taxon>
        <taxon>Embryophyta</taxon>
        <taxon>Tracheophyta</taxon>
        <taxon>Spermatophyta</taxon>
        <taxon>Magnoliopsida</taxon>
        <taxon>eudicotyledons</taxon>
        <taxon>Gunneridae</taxon>
        <taxon>Pentapetalae</taxon>
        <taxon>rosids</taxon>
        <taxon>fabids</taxon>
        <taxon>Fabales</taxon>
        <taxon>Fabaceae</taxon>
        <taxon>Papilionoideae</taxon>
        <taxon>50 kb inversion clade</taxon>
        <taxon>NPAAA clade</taxon>
        <taxon>Hologalegina</taxon>
        <taxon>IRL clade</taxon>
        <taxon>Trifolieae</taxon>
        <taxon>Trifolium</taxon>
    </lineage>
</organism>
<reference evidence="1 2" key="1">
    <citation type="journal article" date="2018" name="Front. Plant Sci.">
        <title>Red Clover (Trifolium pratense) and Zigzag Clover (T. medium) - A Picture of Genomic Similarities and Differences.</title>
        <authorList>
            <person name="Dluhosova J."/>
            <person name="Istvanek J."/>
            <person name="Nedelnik J."/>
            <person name="Repkova J."/>
        </authorList>
    </citation>
    <scope>NUCLEOTIDE SEQUENCE [LARGE SCALE GENOMIC DNA]</scope>
    <source>
        <strain evidence="2">cv. 10/8</strain>
        <tissue evidence="1">Leaf</tissue>
    </source>
</reference>
<accession>A0A392VDK9</accession>
<name>A0A392VDK9_9FABA</name>